<comment type="subcellular location">
    <subcellularLocation>
        <location evidence="1">Membrane</location>
        <topology evidence="1">Multi-pass membrane protein</topology>
    </subcellularLocation>
</comment>
<keyword evidence="3 6" id="KW-0812">Transmembrane</keyword>
<protein>
    <submittedName>
        <fullName evidence="7">Solute carrier family 6 member 6</fullName>
    </submittedName>
</protein>
<dbReference type="PANTHER" id="PTHR11616:SF141">
    <property type="entry name" value="SODIUM- AND CHLORIDE-DEPENDENT TAURINE TRANSPORTER"/>
    <property type="match status" value="1"/>
</dbReference>
<evidence type="ECO:0000313" key="8">
    <source>
        <dbReference type="Proteomes" id="UP000664940"/>
    </source>
</evidence>
<dbReference type="Proteomes" id="UP000664940">
    <property type="component" value="Unassembled WGS sequence"/>
</dbReference>
<evidence type="ECO:0000256" key="1">
    <source>
        <dbReference type="ARBA" id="ARBA00004141"/>
    </source>
</evidence>
<dbReference type="InterPro" id="IPR000175">
    <property type="entry name" value="Na/ntran_symport"/>
</dbReference>
<keyword evidence="2" id="KW-0813">Transport</keyword>
<sequence length="126" mass="14289">MIGYRPGPWMKYSWAVVTPVLCIGCFIFSLVKYVPLTYNKVYVYPTWAIGLGWSLALSSMVCVPLVVVIRLCQTEGPFLVRLKYLLTPREPNHWAVEREGATPYSSRSTMNGALMKPTHIVVETMM</sequence>
<gene>
    <name evidence="7" type="ORF">HJG60_017630</name>
</gene>
<dbReference type="AlphaFoldDB" id="A0A833ZYQ9"/>
<proteinExistence type="predicted"/>
<dbReference type="GO" id="GO:0005332">
    <property type="term" value="F:gamma-aminobutyric acid:sodium:chloride symporter activity"/>
    <property type="evidence" value="ECO:0007669"/>
    <property type="project" value="TreeGrafter"/>
</dbReference>
<evidence type="ECO:0000313" key="7">
    <source>
        <dbReference type="EMBL" id="KAF6101173.1"/>
    </source>
</evidence>
<dbReference type="Pfam" id="PF00209">
    <property type="entry name" value="SNF"/>
    <property type="match status" value="1"/>
</dbReference>
<reference evidence="7 8" key="1">
    <citation type="journal article" date="2020" name="Nature">
        <title>Six reference-quality genomes reveal evolution of bat adaptations.</title>
        <authorList>
            <person name="Jebb D."/>
            <person name="Huang Z."/>
            <person name="Pippel M."/>
            <person name="Hughes G.M."/>
            <person name="Lavrichenko K."/>
            <person name="Devanna P."/>
            <person name="Winkler S."/>
            <person name="Jermiin L.S."/>
            <person name="Skirmuntt E.C."/>
            <person name="Katzourakis A."/>
            <person name="Burkitt-Gray L."/>
            <person name="Ray D.A."/>
            <person name="Sullivan K.A.M."/>
            <person name="Roscito J.G."/>
            <person name="Kirilenko B.M."/>
            <person name="Davalos L.M."/>
            <person name="Corthals A.P."/>
            <person name="Power M.L."/>
            <person name="Jones G."/>
            <person name="Ransome R.D."/>
            <person name="Dechmann D.K.N."/>
            <person name="Locatelli A.G."/>
            <person name="Puechmaille S.J."/>
            <person name="Fedrigo O."/>
            <person name="Jarvis E.D."/>
            <person name="Hiller M."/>
            <person name="Vernes S.C."/>
            <person name="Myers E.W."/>
            <person name="Teeling E.C."/>
        </authorList>
    </citation>
    <scope>NUCLEOTIDE SEQUENCE [LARGE SCALE GENOMIC DNA]</scope>
    <source>
        <strain evidence="7">Bat1K_MPI-CBG_1</strain>
    </source>
</reference>
<dbReference type="GO" id="GO:0005369">
    <property type="term" value="F:taurine:sodium symporter activity"/>
    <property type="evidence" value="ECO:0007669"/>
    <property type="project" value="TreeGrafter"/>
</dbReference>
<feature type="transmembrane region" description="Helical" evidence="6">
    <location>
        <begin position="12"/>
        <end position="31"/>
    </location>
</feature>
<accession>A0A833ZYQ9</accession>
<name>A0A833ZYQ9_9CHIR</name>
<keyword evidence="5 6" id="KW-0472">Membrane</keyword>
<evidence type="ECO:0000256" key="6">
    <source>
        <dbReference type="SAM" id="Phobius"/>
    </source>
</evidence>
<dbReference type="PROSITE" id="PS50267">
    <property type="entry name" value="NA_NEUROTRAN_SYMP_3"/>
    <property type="match status" value="1"/>
</dbReference>
<keyword evidence="4 6" id="KW-1133">Transmembrane helix</keyword>
<evidence type="ECO:0000256" key="2">
    <source>
        <dbReference type="ARBA" id="ARBA00022448"/>
    </source>
</evidence>
<dbReference type="InterPro" id="IPR037272">
    <property type="entry name" value="SNS_sf"/>
</dbReference>
<dbReference type="EMBL" id="JABVXQ010000007">
    <property type="protein sequence ID" value="KAF6101173.1"/>
    <property type="molecule type" value="Genomic_DNA"/>
</dbReference>
<dbReference type="GO" id="GO:0042995">
    <property type="term" value="C:cell projection"/>
    <property type="evidence" value="ECO:0007669"/>
    <property type="project" value="TreeGrafter"/>
</dbReference>
<evidence type="ECO:0000256" key="3">
    <source>
        <dbReference type="ARBA" id="ARBA00022692"/>
    </source>
</evidence>
<dbReference type="SUPFAM" id="SSF161070">
    <property type="entry name" value="SNF-like"/>
    <property type="match status" value="1"/>
</dbReference>
<evidence type="ECO:0000256" key="4">
    <source>
        <dbReference type="ARBA" id="ARBA00022989"/>
    </source>
</evidence>
<feature type="transmembrane region" description="Helical" evidence="6">
    <location>
        <begin position="51"/>
        <end position="72"/>
    </location>
</feature>
<organism evidence="7 8">
    <name type="scientific">Phyllostomus discolor</name>
    <name type="common">pale spear-nosed bat</name>
    <dbReference type="NCBI Taxonomy" id="89673"/>
    <lineage>
        <taxon>Eukaryota</taxon>
        <taxon>Metazoa</taxon>
        <taxon>Chordata</taxon>
        <taxon>Craniata</taxon>
        <taxon>Vertebrata</taxon>
        <taxon>Euteleostomi</taxon>
        <taxon>Mammalia</taxon>
        <taxon>Eutheria</taxon>
        <taxon>Laurasiatheria</taxon>
        <taxon>Chiroptera</taxon>
        <taxon>Yangochiroptera</taxon>
        <taxon>Phyllostomidae</taxon>
        <taxon>Phyllostominae</taxon>
        <taxon>Phyllostomus</taxon>
    </lineage>
</organism>
<dbReference type="GO" id="GO:0005886">
    <property type="term" value="C:plasma membrane"/>
    <property type="evidence" value="ECO:0007669"/>
    <property type="project" value="TreeGrafter"/>
</dbReference>
<evidence type="ECO:0000256" key="5">
    <source>
        <dbReference type="ARBA" id="ARBA00023136"/>
    </source>
</evidence>
<dbReference type="PANTHER" id="PTHR11616">
    <property type="entry name" value="SODIUM/CHLORIDE DEPENDENT TRANSPORTER"/>
    <property type="match status" value="1"/>
</dbReference>
<comment type="caution">
    <text evidence="7">The sequence shown here is derived from an EMBL/GenBank/DDBJ whole genome shotgun (WGS) entry which is preliminary data.</text>
</comment>